<comment type="function">
    <text evidence="1">Involved in the transposition of the insertion sequence.</text>
</comment>
<dbReference type="PROSITE" id="PS50994">
    <property type="entry name" value="INTEGRASE"/>
    <property type="match status" value="1"/>
</dbReference>
<proteinExistence type="predicted"/>
<dbReference type="InterPro" id="IPR050900">
    <property type="entry name" value="Transposase_IS3/IS150/IS904"/>
</dbReference>
<dbReference type="Proteomes" id="UP000254100">
    <property type="component" value="Unassembled WGS sequence"/>
</dbReference>
<dbReference type="PANTHER" id="PTHR46889:SF5">
    <property type="entry name" value="INTEGRASE PROTEIN"/>
    <property type="match status" value="1"/>
</dbReference>
<dbReference type="GO" id="GO:0003676">
    <property type="term" value="F:nucleic acid binding"/>
    <property type="evidence" value="ECO:0007669"/>
    <property type="project" value="InterPro"/>
</dbReference>
<dbReference type="InterPro" id="IPR001584">
    <property type="entry name" value="Integrase_cat-core"/>
</dbReference>
<name>A0A380GQS9_9STAP</name>
<dbReference type="InterPro" id="IPR012337">
    <property type="entry name" value="RNaseH-like_sf"/>
</dbReference>
<dbReference type="Gene3D" id="3.30.420.10">
    <property type="entry name" value="Ribonuclease H-like superfamily/Ribonuclease H"/>
    <property type="match status" value="1"/>
</dbReference>
<accession>A0A380GQS9</accession>
<feature type="domain" description="Integrase catalytic" evidence="2">
    <location>
        <begin position="126"/>
        <end position="291"/>
    </location>
</feature>
<dbReference type="InterPro" id="IPR036397">
    <property type="entry name" value="RNaseH_sf"/>
</dbReference>
<dbReference type="AlphaFoldDB" id="A0A380GQS9"/>
<organism evidence="3 4">
    <name type="scientific">Staphylococcus microti</name>
    <dbReference type="NCBI Taxonomy" id="569857"/>
    <lineage>
        <taxon>Bacteria</taxon>
        <taxon>Bacillati</taxon>
        <taxon>Bacillota</taxon>
        <taxon>Bacilli</taxon>
        <taxon>Bacillales</taxon>
        <taxon>Staphylococcaceae</taxon>
        <taxon>Staphylococcus</taxon>
    </lineage>
</organism>
<reference evidence="3 4" key="1">
    <citation type="submission" date="2018-06" db="EMBL/GenBank/DDBJ databases">
        <authorList>
            <consortium name="Pathogen Informatics"/>
            <person name="Doyle S."/>
        </authorList>
    </citation>
    <scope>NUCLEOTIDE SEQUENCE [LARGE SCALE GENOMIC DNA]</scope>
    <source>
        <strain evidence="3 4">NCTC13832</strain>
    </source>
</reference>
<dbReference type="SUPFAM" id="SSF53098">
    <property type="entry name" value="Ribonuclease H-like"/>
    <property type="match status" value="1"/>
</dbReference>
<gene>
    <name evidence="3" type="ORF">NCTC13832_00420</name>
</gene>
<dbReference type="Pfam" id="PF13276">
    <property type="entry name" value="HTH_21"/>
    <property type="match status" value="1"/>
</dbReference>
<dbReference type="Pfam" id="PF00665">
    <property type="entry name" value="rve"/>
    <property type="match status" value="1"/>
</dbReference>
<dbReference type="Pfam" id="PF13333">
    <property type="entry name" value="rve_2"/>
    <property type="match status" value="1"/>
</dbReference>
<dbReference type="InterPro" id="IPR048020">
    <property type="entry name" value="Transpos_IS3"/>
</dbReference>
<dbReference type="PANTHER" id="PTHR46889">
    <property type="entry name" value="TRANSPOSASE INSF FOR INSERTION SEQUENCE IS3B-RELATED"/>
    <property type="match status" value="1"/>
</dbReference>
<dbReference type="GO" id="GO:0015074">
    <property type="term" value="P:DNA integration"/>
    <property type="evidence" value="ECO:0007669"/>
    <property type="project" value="InterPro"/>
</dbReference>
<dbReference type="EMBL" id="UHDT01000001">
    <property type="protein sequence ID" value="SUM56762.1"/>
    <property type="molecule type" value="Genomic_DNA"/>
</dbReference>
<dbReference type="InterPro" id="IPR025948">
    <property type="entry name" value="HTH-like_dom"/>
</dbReference>
<sequence>MINSLISRDNNLLNISWLCKIAQVSRSGFYAWKKREEKRIEREKNDEKDFELVLAAFNKRGYSKGSRSIHMTLLQQGIIMNRKKIVRLMKKFNLVCPIRKANPYKQAMKYSTEQRVKDNLVKRHFKMGGPKTILLTDITYLCYGKGKTAYLSTIKDAYTNQILSYELSDSLKVDLVLNTVSKLVGKHKIPKNKKLIIHSDQGIHYTCTSFQALVNTSGLKQSMSRKGNCWDNAPQESFFGHMKDEIKGLKDIHHFEELAELVDDYIDYYNNDRFQMGRAKLSPNQFEAYVKTGDYPLIQYQNPPAVPISHYQS</sequence>
<evidence type="ECO:0000313" key="3">
    <source>
        <dbReference type="EMBL" id="SUM56762.1"/>
    </source>
</evidence>
<evidence type="ECO:0000259" key="2">
    <source>
        <dbReference type="PROSITE" id="PS50994"/>
    </source>
</evidence>
<protein>
    <submittedName>
        <fullName evidence="3">Insertion element protein</fullName>
    </submittedName>
</protein>
<evidence type="ECO:0000256" key="1">
    <source>
        <dbReference type="ARBA" id="ARBA00002286"/>
    </source>
</evidence>
<evidence type="ECO:0000313" key="4">
    <source>
        <dbReference type="Proteomes" id="UP000254100"/>
    </source>
</evidence>
<dbReference type="NCBIfam" id="NF033516">
    <property type="entry name" value="transpos_IS3"/>
    <property type="match status" value="1"/>
</dbReference>